<evidence type="ECO:0000256" key="10">
    <source>
        <dbReference type="ARBA" id="ARBA00022777"/>
    </source>
</evidence>
<keyword evidence="10 18" id="KW-0418">Kinase</keyword>
<keyword evidence="8 15" id="KW-0812">Transmembrane</keyword>
<feature type="domain" description="HAMP" evidence="17">
    <location>
        <begin position="193"/>
        <end position="245"/>
    </location>
</feature>
<keyword evidence="5" id="KW-1003">Cell membrane</keyword>
<evidence type="ECO:0000256" key="14">
    <source>
        <dbReference type="ARBA" id="ARBA00023136"/>
    </source>
</evidence>
<dbReference type="AlphaFoldDB" id="A0A8I0AK34"/>
<proteinExistence type="predicted"/>
<evidence type="ECO:0000256" key="9">
    <source>
        <dbReference type="ARBA" id="ARBA00022741"/>
    </source>
</evidence>
<dbReference type="SMART" id="SM00387">
    <property type="entry name" value="HATPase_c"/>
    <property type="match status" value="1"/>
</dbReference>
<dbReference type="PROSITE" id="PS50885">
    <property type="entry name" value="HAMP"/>
    <property type="match status" value="1"/>
</dbReference>
<evidence type="ECO:0000313" key="18">
    <source>
        <dbReference type="EMBL" id="MBC5661686.1"/>
    </source>
</evidence>
<evidence type="ECO:0000256" key="1">
    <source>
        <dbReference type="ARBA" id="ARBA00000085"/>
    </source>
</evidence>
<dbReference type="SMART" id="SM00388">
    <property type="entry name" value="HisKA"/>
    <property type="match status" value="1"/>
</dbReference>
<protein>
    <recommendedName>
        <fullName evidence="4">histidine kinase</fullName>
        <ecNumber evidence="4">2.7.13.3</ecNumber>
    </recommendedName>
</protein>
<feature type="transmembrane region" description="Helical" evidence="15">
    <location>
        <begin position="173"/>
        <end position="191"/>
    </location>
</feature>
<evidence type="ECO:0000256" key="8">
    <source>
        <dbReference type="ARBA" id="ARBA00022692"/>
    </source>
</evidence>
<organism evidence="18 19">
    <name type="scientific">Coprococcus hominis</name>
    <name type="common">ex Liu et al. 2022</name>
    <dbReference type="NCBI Taxonomy" id="2763039"/>
    <lineage>
        <taxon>Bacteria</taxon>
        <taxon>Bacillati</taxon>
        <taxon>Bacillota</taxon>
        <taxon>Clostridia</taxon>
        <taxon>Lachnospirales</taxon>
        <taxon>Lachnospiraceae</taxon>
        <taxon>Coprococcus</taxon>
    </lineage>
</organism>
<dbReference type="InterPro" id="IPR005467">
    <property type="entry name" value="His_kinase_dom"/>
</dbReference>
<dbReference type="FunFam" id="3.30.565.10:FF:000023">
    <property type="entry name" value="PAS domain-containing sensor histidine kinase"/>
    <property type="match status" value="1"/>
</dbReference>
<keyword evidence="13" id="KW-0902">Two-component regulatory system</keyword>
<keyword evidence="7" id="KW-0808">Transferase</keyword>
<dbReference type="InterPro" id="IPR036097">
    <property type="entry name" value="HisK_dim/P_sf"/>
</dbReference>
<dbReference type="CDD" id="cd06225">
    <property type="entry name" value="HAMP"/>
    <property type="match status" value="1"/>
</dbReference>
<dbReference type="GO" id="GO:0045121">
    <property type="term" value="C:membrane raft"/>
    <property type="evidence" value="ECO:0007669"/>
    <property type="project" value="UniProtKB-SubCell"/>
</dbReference>
<dbReference type="PRINTS" id="PR00344">
    <property type="entry name" value="BCTRLSENSOR"/>
</dbReference>
<dbReference type="InterPro" id="IPR003660">
    <property type="entry name" value="HAMP_dom"/>
</dbReference>
<evidence type="ECO:0000256" key="13">
    <source>
        <dbReference type="ARBA" id="ARBA00023012"/>
    </source>
</evidence>
<dbReference type="InterPro" id="IPR003594">
    <property type="entry name" value="HATPase_dom"/>
</dbReference>
<comment type="subcellular location">
    <subcellularLocation>
        <location evidence="3">Cell membrane</location>
        <topology evidence="3">Multi-pass membrane protein</topology>
    </subcellularLocation>
    <subcellularLocation>
        <location evidence="2">Membrane raft</location>
        <topology evidence="2">Multi-pass membrane protein</topology>
    </subcellularLocation>
</comment>
<evidence type="ECO:0000259" key="17">
    <source>
        <dbReference type="PROSITE" id="PS50885"/>
    </source>
</evidence>
<dbReference type="FunFam" id="1.10.287.130:FF:000001">
    <property type="entry name" value="Two-component sensor histidine kinase"/>
    <property type="match status" value="1"/>
</dbReference>
<gene>
    <name evidence="18" type="ORF">H8S09_02055</name>
</gene>
<dbReference type="InterPro" id="IPR004358">
    <property type="entry name" value="Sig_transdc_His_kin-like_C"/>
</dbReference>
<comment type="catalytic activity">
    <reaction evidence="1">
        <text>ATP + protein L-histidine = ADP + protein N-phospho-L-histidine.</text>
        <dbReference type="EC" id="2.7.13.3"/>
    </reaction>
</comment>
<dbReference type="InterPro" id="IPR036890">
    <property type="entry name" value="HATPase_C_sf"/>
</dbReference>
<dbReference type="EC" id="2.7.13.3" evidence="4"/>
<dbReference type="Proteomes" id="UP000615234">
    <property type="component" value="Unassembled WGS sequence"/>
</dbReference>
<evidence type="ECO:0000256" key="4">
    <source>
        <dbReference type="ARBA" id="ARBA00012438"/>
    </source>
</evidence>
<dbReference type="Pfam" id="PF00672">
    <property type="entry name" value="HAMP"/>
    <property type="match status" value="1"/>
</dbReference>
<dbReference type="Gene3D" id="1.10.287.130">
    <property type="match status" value="1"/>
</dbReference>
<evidence type="ECO:0000256" key="15">
    <source>
        <dbReference type="SAM" id="Phobius"/>
    </source>
</evidence>
<sequence>MKKTIFDKIVVGFVLLVIVIFSVLALYTVNMTQSKLLSNTEQNLKTESKLIISTTVTDYMNGLIDKDTFYQKLDEHAADMNAEIWLSTANGEIIYCSNSESPAAKDMMITDFYDRTDIYSQTVKTGTLNGCFSAKTLSLSTPVYQDKSYAGLLSIHLSLQFIKDIAQKTFASTYMPFLVIVVLSLIALMLITNSTLKPIREIIATSKQYAAGNFNARIDVHTDNEFGELARYMEEMADELSRSNEYRKSFISNISHDFRSPLTSIKGYIEAMIDGTIPPDKHEKYLQIVLNETKRLTKLTQGLLELNNFDSFDLQLDKSNFDIKSIILPTINTFEGRCQDKGIYLHAIFHTDNTIVYADRTRIQQVIYNLVDNAIKFTPEGRQITVQVTEKSDKIFVSVKDEGVGIPPESIKKVFDRFYKTDPSRGKDKTGTGLGLAITKEIIKAHGENITLTSKVGEGSEFIFSLPMQKEMQIPIKAVHVKKEEDTQYISNGKFRIKKN</sequence>
<dbReference type="Pfam" id="PF00512">
    <property type="entry name" value="HisKA"/>
    <property type="match status" value="1"/>
</dbReference>
<name>A0A8I0AK34_9FIRM</name>
<dbReference type="GO" id="GO:0005524">
    <property type="term" value="F:ATP binding"/>
    <property type="evidence" value="ECO:0007669"/>
    <property type="project" value="UniProtKB-KW"/>
</dbReference>
<dbReference type="SMART" id="SM00304">
    <property type="entry name" value="HAMP"/>
    <property type="match status" value="1"/>
</dbReference>
<dbReference type="SUPFAM" id="SSF47384">
    <property type="entry name" value="Homodimeric domain of signal transducing histidine kinase"/>
    <property type="match status" value="1"/>
</dbReference>
<keyword evidence="6" id="KW-0597">Phosphoprotein</keyword>
<evidence type="ECO:0000256" key="2">
    <source>
        <dbReference type="ARBA" id="ARBA00004314"/>
    </source>
</evidence>
<dbReference type="RefSeq" id="WP_118484146.1">
    <property type="nucleotide sequence ID" value="NZ_JACOOX010000001.1"/>
</dbReference>
<evidence type="ECO:0000256" key="7">
    <source>
        <dbReference type="ARBA" id="ARBA00022679"/>
    </source>
</evidence>
<comment type="caution">
    <text evidence="18">The sequence shown here is derived from an EMBL/GenBank/DDBJ whole genome shotgun (WGS) entry which is preliminary data.</text>
</comment>
<accession>A0A8I0AK34</accession>
<feature type="domain" description="Histidine kinase" evidence="16">
    <location>
        <begin position="253"/>
        <end position="470"/>
    </location>
</feature>
<evidence type="ECO:0000256" key="6">
    <source>
        <dbReference type="ARBA" id="ARBA00022553"/>
    </source>
</evidence>
<evidence type="ECO:0000256" key="11">
    <source>
        <dbReference type="ARBA" id="ARBA00022840"/>
    </source>
</evidence>
<keyword evidence="12 15" id="KW-1133">Transmembrane helix</keyword>
<evidence type="ECO:0000313" key="19">
    <source>
        <dbReference type="Proteomes" id="UP000615234"/>
    </source>
</evidence>
<dbReference type="GO" id="GO:0000155">
    <property type="term" value="F:phosphorelay sensor kinase activity"/>
    <property type="evidence" value="ECO:0007669"/>
    <property type="project" value="InterPro"/>
</dbReference>
<keyword evidence="14 15" id="KW-0472">Membrane</keyword>
<reference evidence="18 19" key="1">
    <citation type="submission" date="2020-08" db="EMBL/GenBank/DDBJ databases">
        <title>Genome public.</title>
        <authorList>
            <person name="Liu C."/>
            <person name="Sun Q."/>
        </authorList>
    </citation>
    <scope>NUCLEOTIDE SEQUENCE [LARGE SCALE GENOMIC DNA]</scope>
    <source>
        <strain evidence="18 19">NSJ-10</strain>
    </source>
</reference>
<dbReference type="PROSITE" id="PS50109">
    <property type="entry name" value="HIS_KIN"/>
    <property type="match status" value="1"/>
</dbReference>
<feature type="transmembrane region" description="Helical" evidence="15">
    <location>
        <begin position="9"/>
        <end position="29"/>
    </location>
</feature>
<dbReference type="CDD" id="cd00082">
    <property type="entry name" value="HisKA"/>
    <property type="match status" value="1"/>
</dbReference>
<evidence type="ECO:0000256" key="5">
    <source>
        <dbReference type="ARBA" id="ARBA00022475"/>
    </source>
</evidence>
<dbReference type="InterPro" id="IPR050398">
    <property type="entry name" value="HssS/ArlS-like"/>
</dbReference>
<dbReference type="GO" id="GO:0005886">
    <property type="term" value="C:plasma membrane"/>
    <property type="evidence" value="ECO:0007669"/>
    <property type="project" value="UniProtKB-SubCell"/>
</dbReference>
<dbReference type="SUPFAM" id="SSF158472">
    <property type="entry name" value="HAMP domain-like"/>
    <property type="match status" value="1"/>
</dbReference>
<dbReference type="Gene3D" id="3.30.565.10">
    <property type="entry name" value="Histidine kinase-like ATPase, C-terminal domain"/>
    <property type="match status" value="1"/>
</dbReference>
<dbReference type="EMBL" id="JACOOX010000001">
    <property type="protein sequence ID" value="MBC5661686.1"/>
    <property type="molecule type" value="Genomic_DNA"/>
</dbReference>
<evidence type="ECO:0000259" key="16">
    <source>
        <dbReference type="PROSITE" id="PS50109"/>
    </source>
</evidence>
<dbReference type="CDD" id="cd00075">
    <property type="entry name" value="HATPase"/>
    <property type="match status" value="1"/>
</dbReference>
<dbReference type="SUPFAM" id="SSF55874">
    <property type="entry name" value="ATPase domain of HSP90 chaperone/DNA topoisomerase II/histidine kinase"/>
    <property type="match status" value="1"/>
</dbReference>
<evidence type="ECO:0000256" key="12">
    <source>
        <dbReference type="ARBA" id="ARBA00022989"/>
    </source>
</evidence>
<keyword evidence="11" id="KW-0067">ATP-binding</keyword>
<evidence type="ECO:0000256" key="3">
    <source>
        <dbReference type="ARBA" id="ARBA00004651"/>
    </source>
</evidence>
<dbReference type="Gene3D" id="6.10.340.10">
    <property type="match status" value="1"/>
</dbReference>
<dbReference type="InterPro" id="IPR003661">
    <property type="entry name" value="HisK_dim/P_dom"/>
</dbReference>
<dbReference type="Pfam" id="PF02518">
    <property type="entry name" value="HATPase_c"/>
    <property type="match status" value="1"/>
</dbReference>
<keyword evidence="19" id="KW-1185">Reference proteome</keyword>
<keyword evidence="9" id="KW-0547">Nucleotide-binding</keyword>
<dbReference type="PANTHER" id="PTHR45528:SF1">
    <property type="entry name" value="SENSOR HISTIDINE KINASE CPXA"/>
    <property type="match status" value="1"/>
</dbReference>
<dbReference type="PANTHER" id="PTHR45528">
    <property type="entry name" value="SENSOR HISTIDINE KINASE CPXA"/>
    <property type="match status" value="1"/>
</dbReference>